<dbReference type="Proteomes" id="UP000608420">
    <property type="component" value="Unassembled WGS sequence"/>
</dbReference>
<dbReference type="InterPro" id="IPR000600">
    <property type="entry name" value="ROK"/>
</dbReference>
<dbReference type="InterPro" id="IPR043129">
    <property type="entry name" value="ATPase_NBD"/>
</dbReference>
<dbReference type="PANTHER" id="PTHR18964:SF149">
    <property type="entry name" value="BIFUNCTIONAL UDP-N-ACETYLGLUCOSAMINE 2-EPIMERASE_N-ACETYLMANNOSAMINE KINASE"/>
    <property type="match status" value="1"/>
</dbReference>
<proteinExistence type="inferred from homology"/>
<dbReference type="Pfam" id="PF00480">
    <property type="entry name" value="ROK"/>
    <property type="match status" value="1"/>
</dbReference>
<organism evidence="2 3">
    <name type="scientific">Paenibacillus aceti</name>
    <dbReference type="NCBI Taxonomy" id="1820010"/>
    <lineage>
        <taxon>Bacteria</taxon>
        <taxon>Bacillati</taxon>
        <taxon>Bacillota</taxon>
        <taxon>Bacilli</taxon>
        <taxon>Bacillales</taxon>
        <taxon>Paenibacillaceae</taxon>
        <taxon>Paenibacillus</taxon>
    </lineage>
</organism>
<protein>
    <submittedName>
        <fullName evidence="2">Glucokinase</fullName>
    </submittedName>
</protein>
<keyword evidence="3" id="KW-1185">Reference proteome</keyword>
<dbReference type="SUPFAM" id="SSF53067">
    <property type="entry name" value="Actin-like ATPase domain"/>
    <property type="match status" value="1"/>
</dbReference>
<dbReference type="PANTHER" id="PTHR18964">
    <property type="entry name" value="ROK (REPRESSOR, ORF, KINASE) FAMILY"/>
    <property type="match status" value="1"/>
</dbReference>
<evidence type="ECO:0000313" key="2">
    <source>
        <dbReference type="EMBL" id="GGF87585.1"/>
    </source>
</evidence>
<dbReference type="RefSeq" id="WP_120462455.1">
    <property type="nucleotide sequence ID" value="NZ_BMIW01000003.1"/>
</dbReference>
<evidence type="ECO:0000313" key="3">
    <source>
        <dbReference type="Proteomes" id="UP000608420"/>
    </source>
</evidence>
<accession>A0ABQ1VQ17</accession>
<comment type="caution">
    <text evidence="2">The sequence shown here is derived from an EMBL/GenBank/DDBJ whole genome shotgun (WGS) entry which is preliminary data.</text>
</comment>
<gene>
    <name evidence="2" type="ORF">GCM10010913_06300</name>
</gene>
<reference evidence="3" key="1">
    <citation type="journal article" date="2019" name="Int. J. Syst. Evol. Microbiol.">
        <title>The Global Catalogue of Microorganisms (GCM) 10K type strain sequencing project: providing services to taxonomists for standard genome sequencing and annotation.</title>
        <authorList>
            <consortium name="The Broad Institute Genomics Platform"/>
            <consortium name="The Broad Institute Genome Sequencing Center for Infectious Disease"/>
            <person name="Wu L."/>
            <person name="Ma J."/>
        </authorList>
    </citation>
    <scope>NUCLEOTIDE SEQUENCE [LARGE SCALE GENOMIC DNA]</scope>
    <source>
        <strain evidence="3">CGMCC 1.15420</strain>
    </source>
</reference>
<dbReference type="EMBL" id="BMIW01000003">
    <property type="protein sequence ID" value="GGF87585.1"/>
    <property type="molecule type" value="Genomic_DNA"/>
</dbReference>
<name>A0ABQ1VQ17_9BACL</name>
<evidence type="ECO:0000256" key="1">
    <source>
        <dbReference type="ARBA" id="ARBA00006479"/>
    </source>
</evidence>
<dbReference type="Gene3D" id="3.30.420.40">
    <property type="match status" value="2"/>
</dbReference>
<sequence length="306" mass="33402">MSNSVIGVDIGGTNIRVGLVNERLELVRKETALTSQFHNAEAIFEYVQRMIGKVDPHKTADKIGIALPVPWKEQTEIIYDATNIPCLDGINIEFIKCFFPGYEVHFENDVNVVTLLESERGASQAYGQSMYITVSTGIGSGIVLNNEVVHGAHGYAGEIGSMVISDHGKSHATLHPGTLEALCSGRALEQESKKLYGSEATAHLLFDKYKQHDEKAVGVVNTWIEYFSNAIASLMQTIDPDIFVIGGAVVYNNQWLIDKIVESAKTKVFEHLSDKVNVVLSKFGPDAGVIGAGYMALKNEKGVRTS</sequence>
<comment type="similarity">
    <text evidence="1">Belongs to the ROK (NagC/XylR) family.</text>
</comment>